<keyword evidence="4" id="KW-1185">Reference proteome</keyword>
<evidence type="ECO:0000313" key="3">
    <source>
        <dbReference type="EMBL" id="MEK8047566.1"/>
    </source>
</evidence>
<proteinExistence type="predicted"/>
<evidence type="ECO:0000259" key="2">
    <source>
        <dbReference type="Pfam" id="PF07786"/>
    </source>
</evidence>
<comment type="caution">
    <text evidence="3">The sequence shown here is derived from an EMBL/GenBank/DDBJ whole genome shotgun (WGS) entry which is preliminary data.</text>
</comment>
<feature type="domain" description="Heparan-alpha-glucosaminide N-acetyltransferase catalytic" evidence="2">
    <location>
        <begin position="13"/>
        <end position="159"/>
    </location>
</feature>
<dbReference type="Proteomes" id="UP001379945">
    <property type="component" value="Unassembled WGS sequence"/>
</dbReference>
<feature type="transmembrane region" description="Helical" evidence="1">
    <location>
        <begin position="293"/>
        <end position="312"/>
    </location>
</feature>
<dbReference type="PANTHER" id="PTHR31061:SF24">
    <property type="entry name" value="LD22376P"/>
    <property type="match status" value="1"/>
</dbReference>
<dbReference type="RefSeq" id="WP_341399875.1">
    <property type="nucleotide sequence ID" value="NZ_JBBUTI010000010.1"/>
</dbReference>
<feature type="transmembrane region" description="Helical" evidence="1">
    <location>
        <begin position="343"/>
        <end position="361"/>
    </location>
</feature>
<dbReference type="Pfam" id="PF07786">
    <property type="entry name" value="HGSNAT_cat"/>
    <property type="match status" value="1"/>
</dbReference>
<dbReference type="EMBL" id="JBBUTI010000010">
    <property type="protein sequence ID" value="MEK8047566.1"/>
    <property type="molecule type" value="Genomic_DNA"/>
</dbReference>
<keyword evidence="1" id="KW-0812">Transmembrane</keyword>
<feature type="transmembrane region" description="Helical" evidence="1">
    <location>
        <begin position="205"/>
        <end position="225"/>
    </location>
</feature>
<reference evidence="3 4" key="1">
    <citation type="submission" date="2024-04" db="EMBL/GenBank/DDBJ databases">
        <title>Novel species of the genus Ideonella isolated from streams.</title>
        <authorList>
            <person name="Lu H."/>
        </authorList>
    </citation>
    <scope>NUCLEOTIDE SEQUENCE [LARGE SCALE GENOMIC DNA]</scope>
    <source>
        <strain evidence="3 4">LYT19W</strain>
    </source>
</reference>
<organism evidence="3 4">
    <name type="scientific">Ideonella margarita</name>
    <dbReference type="NCBI Taxonomy" id="2984191"/>
    <lineage>
        <taxon>Bacteria</taxon>
        <taxon>Pseudomonadati</taxon>
        <taxon>Pseudomonadota</taxon>
        <taxon>Betaproteobacteria</taxon>
        <taxon>Burkholderiales</taxon>
        <taxon>Sphaerotilaceae</taxon>
        <taxon>Ideonella</taxon>
    </lineage>
</organism>
<gene>
    <name evidence="3" type="ORF">AACH00_14490</name>
</gene>
<feature type="transmembrane region" description="Helical" evidence="1">
    <location>
        <begin position="150"/>
        <end position="171"/>
    </location>
</feature>
<sequence length="370" mass="39504">MTPSLPTSPRPPRLASVDAVRGIAVAAMILVNSPGDWGHVWWPLEHAEWHGCTPTDLIFPLFLFIVGVSLAMATGPLRDTHASARAPLRPWLARAARLVVLGLVLHLVAHLALGTAHFRPMGVLQRIGLCFGVAAVCLLRWPLTSPARWLAPLLAVLAVWGTLLLTGGTLAPLHNLAARVDVAVLGPLVWQYDAATGLGHEPEGLLSTLGALGTCWLGVMAGELLRRGHASGAASRQLAVMTAVLLIAGALTKALWPWNKALWTPSFVLWTGGCATAVLLLAHRLIDLRGAPAVGRAFGINAITAYAGSWLLTCLLDGTGWGPAAYARLAAALPGHWPLELPSHAWALAQVLVWWLVVRYMQRRGWIISV</sequence>
<dbReference type="InterPro" id="IPR012429">
    <property type="entry name" value="HGSNAT_cat"/>
</dbReference>
<accession>A0ABU9C9F5</accession>
<evidence type="ECO:0000256" key="1">
    <source>
        <dbReference type="SAM" id="Phobius"/>
    </source>
</evidence>
<feature type="transmembrane region" description="Helical" evidence="1">
    <location>
        <begin position="262"/>
        <end position="281"/>
    </location>
</feature>
<name>A0ABU9C9F5_9BURK</name>
<evidence type="ECO:0000313" key="4">
    <source>
        <dbReference type="Proteomes" id="UP001379945"/>
    </source>
</evidence>
<feature type="transmembrane region" description="Helical" evidence="1">
    <location>
        <begin position="57"/>
        <end position="77"/>
    </location>
</feature>
<protein>
    <submittedName>
        <fullName evidence="3">Heparan-alpha-glucosaminide N-acetyltransferase domain-containing protein</fullName>
    </submittedName>
</protein>
<keyword evidence="1" id="KW-0472">Membrane</keyword>
<dbReference type="PANTHER" id="PTHR31061">
    <property type="entry name" value="LD22376P"/>
    <property type="match status" value="1"/>
</dbReference>
<keyword evidence="1" id="KW-1133">Transmembrane helix</keyword>
<feature type="transmembrane region" description="Helical" evidence="1">
    <location>
        <begin position="124"/>
        <end position="143"/>
    </location>
</feature>
<feature type="transmembrane region" description="Helical" evidence="1">
    <location>
        <begin position="98"/>
        <end position="118"/>
    </location>
</feature>
<feature type="transmembrane region" description="Helical" evidence="1">
    <location>
        <begin position="237"/>
        <end position="256"/>
    </location>
</feature>